<name>A0A6H0XSM3_9PEZI</name>
<evidence type="ECO:0000313" key="1">
    <source>
        <dbReference type="EMBL" id="QIW97722.1"/>
    </source>
</evidence>
<reference evidence="1 2" key="1">
    <citation type="journal article" date="2016" name="Sci. Rep.">
        <title>Peltaster fructicola genome reveals evolution from an invasive phytopathogen to an ectophytic parasite.</title>
        <authorList>
            <person name="Xu C."/>
            <person name="Chen H."/>
            <person name="Gleason M.L."/>
            <person name="Xu J.R."/>
            <person name="Liu H."/>
            <person name="Zhang R."/>
            <person name="Sun G."/>
        </authorList>
    </citation>
    <scope>NUCLEOTIDE SEQUENCE [LARGE SCALE GENOMIC DNA]</scope>
    <source>
        <strain evidence="1 2">LNHT1506</strain>
    </source>
</reference>
<organism evidence="1 2">
    <name type="scientific">Peltaster fructicola</name>
    <dbReference type="NCBI Taxonomy" id="286661"/>
    <lineage>
        <taxon>Eukaryota</taxon>
        <taxon>Fungi</taxon>
        <taxon>Dikarya</taxon>
        <taxon>Ascomycota</taxon>
        <taxon>Pezizomycotina</taxon>
        <taxon>Dothideomycetes</taxon>
        <taxon>Dothideomycetes incertae sedis</taxon>
        <taxon>Peltaster</taxon>
    </lineage>
</organism>
<proteinExistence type="predicted"/>
<keyword evidence="2" id="KW-1185">Reference proteome</keyword>
<dbReference type="Proteomes" id="UP000503462">
    <property type="component" value="Chromosome 2"/>
</dbReference>
<accession>A0A6H0XSM3</accession>
<sequence length="110" mass="12457">MTIMPVKCMGEDDLQQKLAQDVAHGKHIRAHANISNHVCSTIRVSWSLPGAEANDKELLRDMTTALPETSFDFYIMRSRDSLSFSYPIRHPVRGNVLAITLDRHKLEHAC</sequence>
<dbReference type="AlphaFoldDB" id="A0A6H0XSM3"/>
<dbReference type="EMBL" id="CP051140">
    <property type="protein sequence ID" value="QIW97722.1"/>
    <property type="molecule type" value="Genomic_DNA"/>
</dbReference>
<protein>
    <submittedName>
        <fullName evidence="1">Uncharacterized protein</fullName>
    </submittedName>
</protein>
<gene>
    <name evidence="1" type="ORF">AMS68_003240</name>
</gene>
<evidence type="ECO:0000313" key="2">
    <source>
        <dbReference type="Proteomes" id="UP000503462"/>
    </source>
</evidence>